<name>A0ACC6P054_9BURK</name>
<evidence type="ECO:0000313" key="1">
    <source>
        <dbReference type="EMBL" id="MEJ7137620.1"/>
    </source>
</evidence>
<gene>
    <name evidence="1" type="ORF">RV045_04130</name>
</gene>
<proteinExistence type="predicted"/>
<dbReference type="Proteomes" id="UP001364695">
    <property type="component" value="Unassembled WGS sequence"/>
</dbReference>
<organism evidence="1 2">
    <name type="scientific">Amphibiibacter pelophylacis</name>
    <dbReference type="NCBI Taxonomy" id="1799477"/>
    <lineage>
        <taxon>Bacteria</taxon>
        <taxon>Pseudomonadati</taxon>
        <taxon>Pseudomonadota</taxon>
        <taxon>Betaproteobacteria</taxon>
        <taxon>Burkholderiales</taxon>
        <taxon>Sphaerotilaceae</taxon>
        <taxon>Amphibiibacter</taxon>
    </lineage>
</organism>
<comment type="caution">
    <text evidence="1">The sequence shown here is derived from an EMBL/GenBank/DDBJ whole genome shotgun (WGS) entry which is preliminary data.</text>
</comment>
<reference evidence="1" key="1">
    <citation type="submission" date="2023-10" db="EMBL/GenBank/DDBJ databases">
        <title>Amphibacter perezi, gen. nov., sp. nov. a novel taxa of the family Comamonadaceae, class Betaproteobacteria isolated from the skin microbiota of Pelophylax perezi from different populations.</title>
        <authorList>
            <person name="Costa S."/>
            <person name="Proenca D.N."/>
            <person name="Lopes I."/>
            <person name="Morais P.V."/>
        </authorList>
    </citation>
    <scope>NUCLEOTIDE SEQUENCE</scope>
    <source>
        <strain evidence="1">SL12-8</strain>
    </source>
</reference>
<accession>A0ACC6P054</accession>
<evidence type="ECO:0000313" key="2">
    <source>
        <dbReference type="Proteomes" id="UP001364695"/>
    </source>
</evidence>
<protein>
    <submittedName>
        <fullName evidence="1">ABC transporter permease</fullName>
    </submittedName>
</protein>
<sequence length="237" mass="26632">MEFDVILQPDVRALFLEGLGNTLFLLFLSLLFGGVLAVPLAVLRVSRKRWVSGPIWLYTYVFRGTPMLIQLYLIYYGIAQLQFVQDHWDTVAVLAPFKNAVFCTVLAFALNTCAYTIEMLASAIRETPSGEVEAARAMGMSRGQIMRRIVLPSAMRRCLPAYSNEVIMMLQGTSVASTVPAVMDLTGAARSVYSDFYLPFEAFITAGLFYLLLTFAFVGVFKWLENRFLAHLRARTH</sequence>
<keyword evidence="2" id="KW-1185">Reference proteome</keyword>
<dbReference type="EMBL" id="JAWDIE010000005">
    <property type="protein sequence ID" value="MEJ7137620.1"/>
    <property type="molecule type" value="Genomic_DNA"/>
</dbReference>